<dbReference type="InterPro" id="IPR020103">
    <property type="entry name" value="PsdUridine_synth_cat_dom_sf"/>
</dbReference>
<evidence type="ECO:0000256" key="3">
    <source>
        <dbReference type="ARBA" id="ARBA00012787"/>
    </source>
</evidence>
<comment type="similarity">
    <text evidence="2">Belongs to the pseudouridine synthase TruB family.</text>
</comment>
<reference evidence="8" key="1">
    <citation type="journal article" date="2020" name="Stud. Mycol.">
        <title>101 Dothideomycetes genomes: a test case for predicting lifestyles and emergence of pathogens.</title>
        <authorList>
            <person name="Haridas S."/>
            <person name="Albert R."/>
            <person name="Binder M."/>
            <person name="Bloem J."/>
            <person name="Labutti K."/>
            <person name="Salamov A."/>
            <person name="Andreopoulos B."/>
            <person name="Baker S."/>
            <person name="Barry K."/>
            <person name="Bills G."/>
            <person name="Bluhm B."/>
            <person name="Cannon C."/>
            <person name="Castanera R."/>
            <person name="Culley D."/>
            <person name="Daum C."/>
            <person name="Ezra D."/>
            <person name="Gonzalez J."/>
            <person name="Henrissat B."/>
            <person name="Kuo A."/>
            <person name="Liang C."/>
            <person name="Lipzen A."/>
            <person name="Lutzoni F."/>
            <person name="Magnuson J."/>
            <person name="Mondo S."/>
            <person name="Nolan M."/>
            <person name="Ohm R."/>
            <person name="Pangilinan J."/>
            <person name="Park H.-J."/>
            <person name="Ramirez L."/>
            <person name="Alfaro M."/>
            <person name="Sun H."/>
            <person name="Tritt A."/>
            <person name="Yoshinaga Y."/>
            <person name="Zwiers L.-H."/>
            <person name="Turgeon B."/>
            <person name="Goodwin S."/>
            <person name="Spatafora J."/>
            <person name="Crous P."/>
            <person name="Grigoriev I."/>
        </authorList>
    </citation>
    <scope>NUCLEOTIDE SEQUENCE</scope>
    <source>
        <strain evidence="8">HMLAC05119</strain>
    </source>
</reference>
<evidence type="ECO:0000256" key="6">
    <source>
        <dbReference type="SAM" id="MobiDB-lite"/>
    </source>
</evidence>
<dbReference type="SUPFAM" id="SSF55120">
    <property type="entry name" value="Pseudouridine synthase"/>
    <property type="match status" value="1"/>
</dbReference>
<dbReference type="InterPro" id="IPR002501">
    <property type="entry name" value="PsdUridine_synth_N"/>
</dbReference>
<dbReference type="GO" id="GO:0160148">
    <property type="term" value="F:tRNA pseudouridine(55) synthase activity"/>
    <property type="evidence" value="ECO:0007669"/>
    <property type="project" value="UniProtKB-EC"/>
</dbReference>
<dbReference type="AlphaFoldDB" id="A0A6A5R332"/>
<protein>
    <recommendedName>
        <fullName evidence="3">tRNA pseudouridine(55) synthase</fullName>
        <ecNumber evidence="3">5.4.99.25</ecNumber>
    </recommendedName>
</protein>
<evidence type="ECO:0000256" key="2">
    <source>
        <dbReference type="ARBA" id="ARBA00008999"/>
    </source>
</evidence>
<comment type="catalytic activity">
    <reaction evidence="1">
        <text>a uridine in mRNA = a pseudouridine in mRNA</text>
        <dbReference type="Rhea" id="RHEA:56644"/>
        <dbReference type="Rhea" id="RHEA-COMP:14658"/>
        <dbReference type="Rhea" id="RHEA-COMP:14659"/>
        <dbReference type="ChEBI" id="CHEBI:65314"/>
        <dbReference type="ChEBI" id="CHEBI:65315"/>
    </reaction>
</comment>
<evidence type="ECO:0000259" key="7">
    <source>
        <dbReference type="Pfam" id="PF01509"/>
    </source>
</evidence>
<dbReference type="OrthoDB" id="9995526at2759"/>
<keyword evidence="5" id="KW-0413">Isomerase</keyword>
<evidence type="ECO:0000256" key="4">
    <source>
        <dbReference type="ARBA" id="ARBA00022694"/>
    </source>
</evidence>
<accession>A0A6A5R332</accession>
<dbReference type="GO" id="GO:0005634">
    <property type="term" value="C:nucleus"/>
    <property type="evidence" value="ECO:0007669"/>
    <property type="project" value="TreeGrafter"/>
</dbReference>
<sequence length="493" mass="54715">MSIASTLKRTMATAPNDSRKLLEGVFAVNKPQWASSAGVLRDLQHHFAKSALFQPWLDAQRREMIVSLSKQKHVDRLKVKLGHGGTLDPMATGVLIVGVGKGTKCLQRFLECTKTYECVVLFGAATDSYDAVGKVVSKASYHHVTKELVEEKLAQFRGKILQKPSVFSALKVDGKKMYEYAREGKNIPEVAARPVEVLEMDLVEWLEPGAHEYTWPREEADGAEREGAEKLLGIRREDANTHAKNASRGQKRPRTLDGDEVENAGQQPKRPRTDSEQTMSGALPSEEAPGNATTHTADEEQAPEPVTGVSEVPGEKPAETVEQASEMHIDGLATGLTENQPTHDSAPSIQPPAARLRMTVTSGFYVRSLCHDLGLACSSLGLMSSLVRSRQGDYTLDQNVVEFSEFEKGPEVWEPQVQKQLEEFMDKEGWQAKELEDDDAWEEKKGELMKRRREDDQEISYKGGHKWKGKGNWRGKGKGGRNSYSKTMDGGRD</sequence>
<organism evidence="8 9">
    <name type="scientific">Ampelomyces quisqualis</name>
    <name type="common">Powdery mildew agent</name>
    <dbReference type="NCBI Taxonomy" id="50730"/>
    <lineage>
        <taxon>Eukaryota</taxon>
        <taxon>Fungi</taxon>
        <taxon>Dikarya</taxon>
        <taxon>Ascomycota</taxon>
        <taxon>Pezizomycotina</taxon>
        <taxon>Dothideomycetes</taxon>
        <taxon>Pleosporomycetidae</taxon>
        <taxon>Pleosporales</taxon>
        <taxon>Pleosporineae</taxon>
        <taxon>Phaeosphaeriaceae</taxon>
        <taxon>Ampelomyces</taxon>
    </lineage>
</organism>
<dbReference type="GO" id="GO:0006400">
    <property type="term" value="P:tRNA modification"/>
    <property type="evidence" value="ECO:0007669"/>
    <property type="project" value="TreeGrafter"/>
</dbReference>
<dbReference type="Gene3D" id="3.30.2350.10">
    <property type="entry name" value="Pseudouridine synthase"/>
    <property type="match status" value="2"/>
</dbReference>
<name>A0A6A5R332_AMPQU</name>
<feature type="compositionally biased region" description="Basic residues" evidence="6">
    <location>
        <begin position="463"/>
        <end position="479"/>
    </location>
</feature>
<dbReference type="Pfam" id="PF01509">
    <property type="entry name" value="TruB_N"/>
    <property type="match status" value="1"/>
</dbReference>
<feature type="domain" description="Pseudouridine synthase II N-terminal" evidence="7">
    <location>
        <begin position="80"/>
        <end position="208"/>
    </location>
</feature>
<keyword evidence="4" id="KW-0819">tRNA processing</keyword>
<evidence type="ECO:0000313" key="9">
    <source>
        <dbReference type="Proteomes" id="UP000800096"/>
    </source>
</evidence>
<dbReference type="Proteomes" id="UP000800096">
    <property type="component" value="Unassembled WGS sequence"/>
</dbReference>
<feature type="region of interest" description="Disordered" evidence="6">
    <location>
        <begin position="448"/>
        <end position="493"/>
    </location>
</feature>
<evidence type="ECO:0000256" key="1">
    <source>
        <dbReference type="ARBA" id="ARBA00001166"/>
    </source>
</evidence>
<feature type="region of interest" description="Disordered" evidence="6">
    <location>
        <begin position="234"/>
        <end position="322"/>
    </location>
</feature>
<dbReference type="PANTHER" id="PTHR13767">
    <property type="entry name" value="TRNA-PSEUDOURIDINE SYNTHASE"/>
    <property type="match status" value="1"/>
</dbReference>
<feature type="compositionally biased region" description="Basic and acidic residues" evidence="6">
    <location>
        <begin position="313"/>
        <end position="322"/>
    </location>
</feature>
<dbReference type="HAMAP" id="MF_01080">
    <property type="entry name" value="TruB_bact"/>
    <property type="match status" value="1"/>
</dbReference>
<dbReference type="EC" id="5.4.99.25" evidence="3"/>
<evidence type="ECO:0000313" key="8">
    <source>
        <dbReference type="EMBL" id="KAF1921568.1"/>
    </source>
</evidence>
<dbReference type="GO" id="GO:1990481">
    <property type="term" value="P:mRNA pseudouridine synthesis"/>
    <property type="evidence" value="ECO:0007669"/>
    <property type="project" value="TreeGrafter"/>
</dbReference>
<dbReference type="EMBL" id="ML979132">
    <property type="protein sequence ID" value="KAF1921568.1"/>
    <property type="molecule type" value="Genomic_DNA"/>
</dbReference>
<evidence type="ECO:0000256" key="5">
    <source>
        <dbReference type="ARBA" id="ARBA00023235"/>
    </source>
</evidence>
<dbReference type="GO" id="GO:0003723">
    <property type="term" value="F:RNA binding"/>
    <property type="evidence" value="ECO:0007669"/>
    <property type="project" value="InterPro"/>
</dbReference>
<gene>
    <name evidence="8" type="ORF">BDU57DRAFT_510446</name>
</gene>
<dbReference type="PANTHER" id="PTHR13767:SF2">
    <property type="entry name" value="PSEUDOURIDYLATE SYNTHASE TRUB1"/>
    <property type="match status" value="1"/>
</dbReference>
<dbReference type="InterPro" id="IPR014780">
    <property type="entry name" value="tRNA_psdUridine_synth_TruB"/>
</dbReference>
<proteinExistence type="inferred from homology"/>
<keyword evidence="9" id="KW-1185">Reference proteome</keyword>